<dbReference type="Proteomes" id="UP000311919">
    <property type="component" value="Unassembled WGS sequence"/>
</dbReference>
<dbReference type="Pfam" id="PF05380">
    <property type="entry name" value="Peptidase_A17"/>
    <property type="match status" value="1"/>
</dbReference>
<dbReference type="EMBL" id="SKCS01000333">
    <property type="protein sequence ID" value="TNN10858.1"/>
    <property type="molecule type" value="Genomic_DNA"/>
</dbReference>
<dbReference type="PANTHER" id="PTHR47331">
    <property type="entry name" value="PHD-TYPE DOMAIN-CONTAINING PROTEIN"/>
    <property type="match status" value="1"/>
</dbReference>
<evidence type="ECO:0000313" key="1">
    <source>
        <dbReference type="EMBL" id="TNN10858.1"/>
    </source>
</evidence>
<dbReference type="AlphaFoldDB" id="A0A4Z2D359"/>
<comment type="caution">
    <text evidence="1">The sequence shown here is derived from an EMBL/GenBank/DDBJ whole genome shotgun (WGS) entry which is preliminary data.</text>
</comment>
<reference evidence="1 2" key="1">
    <citation type="submission" date="2019-03" db="EMBL/GenBank/DDBJ databases">
        <title>An improved genome assembly of the fluke Schistosoma japonicum.</title>
        <authorList>
            <person name="Hu W."/>
            <person name="Luo F."/>
            <person name="Yin M."/>
            <person name="Mo X."/>
            <person name="Sun C."/>
            <person name="Wu Q."/>
            <person name="Zhu B."/>
            <person name="Xiang M."/>
            <person name="Wang J."/>
            <person name="Wang Y."/>
            <person name="Zhang T."/>
            <person name="Xu B."/>
            <person name="Zheng H."/>
            <person name="Feng Z."/>
        </authorList>
    </citation>
    <scope>NUCLEOTIDE SEQUENCE [LARGE SCALE GENOMIC DNA]</scope>
    <source>
        <strain evidence="1">HuSjv2</strain>
        <tissue evidence="1">Worms</tissue>
    </source>
</reference>
<protein>
    <recommendedName>
        <fullName evidence="3">Gag-Pol polyprotein</fullName>
    </recommendedName>
</protein>
<keyword evidence="2" id="KW-1185">Reference proteome</keyword>
<dbReference type="InterPro" id="IPR008042">
    <property type="entry name" value="Retrotrans_Pao"/>
</dbReference>
<accession>A0A4Z2D359</accession>
<dbReference type="OrthoDB" id="5983986at2759"/>
<evidence type="ECO:0000313" key="2">
    <source>
        <dbReference type="Proteomes" id="UP000311919"/>
    </source>
</evidence>
<dbReference type="PANTHER" id="PTHR47331:SF5">
    <property type="entry name" value="RIBONUCLEASE H"/>
    <property type="match status" value="1"/>
</dbReference>
<dbReference type="STRING" id="6182.A0A4Z2D359"/>
<evidence type="ECO:0008006" key="3">
    <source>
        <dbReference type="Google" id="ProtNLM"/>
    </source>
</evidence>
<sequence>MTLWFEFLDDMQQIVNISFPLCMLAPEMDHSLIELYTFSDTSEVGYGAVAYSRCYVACEEVYRRLILVETRVAPPKVQTIPRLELTPAILAVRIGSQL</sequence>
<name>A0A4Z2D359_SCHJA</name>
<gene>
    <name evidence="1" type="ORF">EWB00_005000</name>
</gene>
<proteinExistence type="predicted"/>
<organism evidence="1 2">
    <name type="scientific">Schistosoma japonicum</name>
    <name type="common">Blood fluke</name>
    <dbReference type="NCBI Taxonomy" id="6182"/>
    <lineage>
        <taxon>Eukaryota</taxon>
        <taxon>Metazoa</taxon>
        <taxon>Spiralia</taxon>
        <taxon>Lophotrochozoa</taxon>
        <taxon>Platyhelminthes</taxon>
        <taxon>Trematoda</taxon>
        <taxon>Digenea</taxon>
        <taxon>Strigeidida</taxon>
        <taxon>Schistosomatoidea</taxon>
        <taxon>Schistosomatidae</taxon>
        <taxon>Schistosoma</taxon>
    </lineage>
</organism>